<sequence length="244" mass="27786">MVNIREKLVGIRSEAGLTQEKFAESLGYSRGYLADIEKGRTKPSRKFLEKVRQQYGVSIDWLVSDGVILDIIEWNKKNIGPTIIYIFAFTKEGIDRAEKDLYEYLSNFNILKIDAAGIKTANMFFKQLVKCEGTSLKLKEKLINLLFKKETLLVIKNLSLSKISHSSEIALGIHKSLFVEKLINKNGKPFIQRAPSPSSIILIDYPSYLEKNMERIGYYCTPIQASYGSNEAFYSGEYFVRGPD</sequence>
<evidence type="ECO:0000259" key="2">
    <source>
        <dbReference type="PROSITE" id="PS50943"/>
    </source>
</evidence>
<keyword evidence="1" id="KW-0238">DNA-binding</keyword>
<dbReference type="PROSITE" id="PS50943">
    <property type="entry name" value="HTH_CROC1"/>
    <property type="match status" value="1"/>
</dbReference>
<gene>
    <name evidence="3" type="ORF">DSCW_26190</name>
</gene>
<dbReference type="PANTHER" id="PTHR46558">
    <property type="entry name" value="TRACRIPTIONAL REGULATORY PROTEIN-RELATED-RELATED"/>
    <property type="match status" value="1"/>
</dbReference>
<dbReference type="SMART" id="SM00530">
    <property type="entry name" value="HTH_XRE"/>
    <property type="match status" value="1"/>
</dbReference>
<accession>A0A5K7YZR0</accession>
<protein>
    <recommendedName>
        <fullName evidence="2">HTH cro/C1-type domain-containing protein</fullName>
    </recommendedName>
</protein>
<dbReference type="InterPro" id="IPR001387">
    <property type="entry name" value="Cro/C1-type_HTH"/>
</dbReference>
<name>A0A5K7YZR0_9BACT</name>
<dbReference type="Proteomes" id="UP000427769">
    <property type="component" value="Chromosome"/>
</dbReference>
<dbReference type="Gene3D" id="1.10.260.40">
    <property type="entry name" value="lambda repressor-like DNA-binding domains"/>
    <property type="match status" value="1"/>
</dbReference>
<dbReference type="CDD" id="cd00093">
    <property type="entry name" value="HTH_XRE"/>
    <property type="match status" value="1"/>
</dbReference>
<reference evidence="3 4" key="1">
    <citation type="submission" date="2019-11" db="EMBL/GenBank/DDBJ databases">
        <title>Comparative genomics of hydrocarbon-degrading Desulfosarcina strains.</title>
        <authorList>
            <person name="Watanabe M."/>
            <person name="Kojima H."/>
            <person name="Fukui M."/>
        </authorList>
    </citation>
    <scope>NUCLEOTIDE SEQUENCE [LARGE SCALE GENOMIC DNA]</scope>
    <source>
        <strain evidence="3 4">PP31</strain>
    </source>
</reference>
<organism evidence="3 4">
    <name type="scientific">Desulfosarcina widdelii</name>
    <dbReference type="NCBI Taxonomy" id="947919"/>
    <lineage>
        <taxon>Bacteria</taxon>
        <taxon>Pseudomonadati</taxon>
        <taxon>Thermodesulfobacteriota</taxon>
        <taxon>Desulfobacteria</taxon>
        <taxon>Desulfobacterales</taxon>
        <taxon>Desulfosarcinaceae</taxon>
        <taxon>Desulfosarcina</taxon>
    </lineage>
</organism>
<dbReference type="GO" id="GO:0003677">
    <property type="term" value="F:DNA binding"/>
    <property type="evidence" value="ECO:0007669"/>
    <property type="project" value="UniProtKB-KW"/>
</dbReference>
<evidence type="ECO:0000313" key="4">
    <source>
        <dbReference type="Proteomes" id="UP000427769"/>
    </source>
</evidence>
<dbReference type="KEGG" id="dwd:DSCW_26190"/>
<evidence type="ECO:0000313" key="3">
    <source>
        <dbReference type="EMBL" id="BBO75202.1"/>
    </source>
</evidence>
<dbReference type="InterPro" id="IPR010982">
    <property type="entry name" value="Lambda_DNA-bd_dom_sf"/>
</dbReference>
<dbReference type="SUPFAM" id="SSF47413">
    <property type="entry name" value="lambda repressor-like DNA-binding domains"/>
    <property type="match status" value="1"/>
</dbReference>
<dbReference type="EMBL" id="AP021875">
    <property type="protein sequence ID" value="BBO75202.1"/>
    <property type="molecule type" value="Genomic_DNA"/>
</dbReference>
<proteinExistence type="predicted"/>
<dbReference type="PANTHER" id="PTHR46558:SF11">
    <property type="entry name" value="HTH-TYPE TRANSCRIPTIONAL REGULATOR XRE"/>
    <property type="match status" value="1"/>
</dbReference>
<dbReference type="Pfam" id="PF01381">
    <property type="entry name" value="HTH_3"/>
    <property type="match status" value="1"/>
</dbReference>
<dbReference type="AlphaFoldDB" id="A0A5K7YZR0"/>
<keyword evidence="4" id="KW-1185">Reference proteome</keyword>
<evidence type="ECO:0000256" key="1">
    <source>
        <dbReference type="ARBA" id="ARBA00023125"/>
    </source>
</evidence>
<feature type="domain" description="HTH cro/C1-type" evidence="2">
    <location>
        <begin position="8"/>
        <end position="62"/>
    </location>
</feature>